<sequence length="321" mass="35739">MKKIALLKIGALGDVLMTTPLVRQLRRALPQTSIDYLVGQASGAILEGNPHISRLVRFDESILYRRKIARLGSLVRLLRGYDAILVLDKHWIFALLARLAGVPVRIGFARRPLDAMFLTRTVPYGPVKHEIAYYLALGEALGLPIDGADVAMELPPSDPCPMEQPYTVLVNGGGANANEQSTVRRMPESLFSDLVSACRARGKVVFLGGKDEARYYDRFAGERTVNLCGRTSLREAWDLLRHAQSVFSTDTGLMHMAGALNPNLTAIFGPTHPGRKCPPGAGWVWTDQDLYDDRYELYGEVPERQFFRKMSIENIMRPTKA</sequence>
<accession>A0ABW0N7R5</accession>
<dbReference type="PANTHER" id="PTHR30160:SF1">
    <property type="entry name" value="LIPOPOLYSACCHARIDE 1,2-N-ACETYLGLUCOSAMINETRANSFERASE-RELATED"/>
    <property type="match status" value="1"/>
</dbReference>
<evidence type="ECO:0000313" key="3">
    <source>
        <dbReference type="EMBL" id="MFC5496696.1"/>
    </source>
</evidence>
<dbReference type="InterPro" id="IPR002201">
    <property type="entry name" value="Glyco_trans_9"/>
</dbReference>
<gene>
    <name evidence="3" type="ORF">ACFPOE_04045</name>
</gene>
<dbReference type="Gene3D" id="3.40.50.2000">
    <property type="entry name" value="Glycogen Phosphorylase B"/>
    <property type="match status" value="2"/>
</dbReference>
<dbReference type="SUPFAM" id="SSF53756">
    <property type="entry name" value="UDP-Glycosyltransferase/glycogen phosphorylase"/>
    <property type="match status" value="1"/>
</dbReference>
<proteinExistence type="predicted"/>
<dbReference type="PANTHER" id="PTHR30160">
    <property type="entry name" value="TETRAACYLDISACCHARIDE 4'-KINASE-RELATED"/>
    <property type="match status" value="1"/>
</dbReference>
<dbReference type="Pfam" id="PF01075">
    <property type="entry name" value="Glyco_transf_9"/>
    <property type="match status" value="1"/>
</dbReference>
<name>A0ABW0N7R5_9BURK</name>
<evidence type="ECO:0000313" key="4">
    <source>
        <dbReference type="Proteomes" id="UP001596037"/>
    </source>
</evidence>
<dbReference type="InterPro" id="IPR051199">
    <property type="entry name" value="LPS_LOS_Heptosyltrfase"/>
</dbReference>
<dbReference type="RefSeq" id="WP_376848709.1">
    <property type="nucleotide sequence ID" value="NZ_JBHSMF010000002.1"/>
</dbReference>
<keyword evidence="1" id="KW-0328">Glycosyltransferase</keyword>
<keyword evidence="2" id="KW-0808">Transferase</keyword>
<comment type="caution">
    <text evidence="3">The sequence shown here is derived from an EMBL/GenBank/DDBJ whole genome shotgun (WGS) entry which is preliminary data.</text>
</comment>
<dbReference type="EMBL" id="JBHSMF010000002">
    <property type="protein sequence ID" value="MFC5496696.1"/>
    <property type="molecule type" value="Genomic_DNA"/>
</dbReference>
<protein>
    <submittedName>
        <fullName evidence="3">Glycosyltransferase family 9 protein</fullName>
    </submittedName>
</protein>
<evidence type="ECO:0000256" key="2">
    <source>
        <dbReference type="ARBA" id="ARBA00022679"/>
    </source>
</evidence>
<dbReference type="CDD" id="cd03789">
    <property type="entry name" value="GT9_LPS_heptosyltransferase"/>
    <property type="match status" value="1"/>
</dbReference>
<evidence type="ECO:0000256" key="1">
    <source>
        <dbReference type="ARBA" id="ARBA00022676"/>
    </source>
</evidence>
<organism evidence="3 4">
    <name type="scientific">Caenimonas terrae</name>
    <dbReference type="NCBI Taxonomy" id="696074"/>
    <lineage>
        <taxon>Bacteria</taxon>
        <taxon>Pseudomonadati</taxon>
        <taxon>Pseudomonadota</taxon>
        <taxon>Betaproteobacteria</taxon>
        <taxon>Burkholderiales</taxon>
        <taxon>Comamonadaceae</taxon>
        <taxon>Caenimonas</taxon>
    </lineage>
</organism>
<dbReference type="Proteomes" id="UP001596037">
    <property type="component" value="Unassembled WGS sequence"/>
</dbReference>
<keyword evidence="4" id="KW-1185">Reference proteome</keyword>
<reference evidence="4" key="1">
    <citation type="journal article" date="2019" name="Int. J. Syst. Evol. Microbiol.">
        <title>The Global Catalogue of Microorganisms (GCM) 10K type strain sequencing project: providing services to taxonomists for standard genome sequencing and annotation.</title>
        <authorList>
            <consortium name="The Broad Institute Genomics Platform"/>
            <consortium name="The Broad Institute Genome Sequencing Center for Infectious Disease"/>
            <person name="Wu L."/>
            <person name="Ma J."/>
        </authorList>
    </citation>
    <scope>NUCLEOTIDE SEQUENCE [LARGE SCALE GENOMIC DNA]</scope>
    <source>
        <strain evidence="4">CCUG 57401</strain>
    </source>
</reference>